<sequence>MAEPSFADEKAITSDRAMSFQHGDQANTEIQQTKRGLSPRHVQLIVIAGGIGVGLWVGIGGVLRQAGPLPLLIGYLVWGLGFIWPTALNVAEMVSWLPIKGSIYELATVYVDPALGFAMGWTYFFAGAMLVCTESSAVATLMQYWTTSVNPAVWITMSLVVMYFLNMVAVRWYGETEFIMGSTKVLLLIGLVLATIITMCGGNPHHDTYGFRAWSDGNFAHSYYADGATGVFLSVCISIRFAVFTIAGPDVIALSAGEIHNPRRTIPRVAKMIVTRIMGIYILGALCVGIICSSRNPRLLGAIESGASGAAASPWVLGLLDLDIKGFLPGLINFLIMLSGLSCGNAFMYSSSRTLYSLAQDHKAPRILLKCNKAGVPWVCVTTVAIIGLLAYLASSQGSAVVFGWFVDLTTTALVVNFTAMAWVSINWHRALKAQGIQRIGKNNIGGSSKFSFLRSSPKVDQSEITESTIVFPYIASGGRWTPYTCAILGTIISLGIGFDVFSPFSYRGFITSYFGVFWFCFMFAFWKLYHRTQLVDVSQVDIYLNGRKQLIDAECQEWEDESTERSSNAELRKHNFLTRTWKRFWGS</sequence>
<gene>
    <name evidence="1" type="ORF">NQ176_g4546</name>
</gene>
<accession>A0ACC1NFD8</accession>
<evidence type="ECO:0000313" key="2">
    <source>
        <dbReference type="Proteomes" id="UP001143910"/>
    </source>
</evidence>
<dbReference type="Proteomes" id="UP001143910">
    <property type="component" value="Unassembled WGS sequence"/>
</dbReference>
<dbReference type="EMBL" id="JANJQO010000502">
    <property type="protein sequence ID" value="KAJ2977139.1"/>
    <property type="molecule type" value="Genomic_DNA"/>
</dbReference>
<evidence type="ECO:0000313" key="1">
    <source>
        <dbReference type="EMBL" id="KAJ2977139.1"/>
    </source>
</evidence>
<organism evidence="1 2">
    <name type="scientific">Zarea fungicola</name>
    <dbReference type="NCBI Taxonomy" id="93591"/>
    <lineage>
        <taxon>Eukaryota</taxon>
        <taxon>Fungi</taxon>
        <taxon>Dikarya</taxon>
        <taxon>Ascomycota</taxon>
        <taxon>Pezizomycotina</taxon>
        <taxon>Sordariomycetes</taxon>
        <taxon>Hypocreomycetidae</taxon>
        <taxon>Hypocreales</taxon>
        <taxon>Cordycipitaceae</taxon>
        <taxon>Zarea</taxon>
    </lineage>
</organism>
<keyword evidence="2" id="KW-1185">Reference proteome</keyword>
<comment type="caution">
    <text evidence="1">The sequence shown here is derived from an EMBL/GenBank/DDBJ whole genome shotgun (WGS) entry which is preliminary data.</text>
</comment>
<reference evidence="1" key="1">
    <citation type="submission" date="2022-08" db="EMBL/GenBank/DDBJ databases">
        <title>Genome Sequence of Lecanicillium fungicola.</title>
        <authorList>
            <person name="Buettner E."/>
        </authorList>
    </citation>
    <scope>NUCLEOTIDE SEQUENCE</scope>
    <source>
        <strain evidence="1">Babe33</strain>
    </source>
</reference>
<protein>
    <submittedName>
        <fullName evidence="1">Uncharacterized protein</fullName>
    </submittedName>
</protein>
<name>A0ACC1NFD8_9HYPO</name>
<proteinExistence type="predicted"/>